<evidence type="ECO:0000256" key="2">
    <source>
        <dbReference type="SAM" id="Phobius"/>
    </source>
</evidence>
<accession>A0A7Z2VFR8</accession>
<dbReference type="PANTHER" id="PTHR46066">
    <property type="entry name" value="CHITINASE DOMAIN-CONTAINING PROTEIN 1 FAMILY MEMBER"/>
    <property type="match status" value="1"/>
</dbReference>
<evidence type="ECO:0000256" key="1">
    <source>
        <dbReference type="SAM" id="MobiDB-lite"/>
    </source>
</evidence>
<dbReference type="Gene3D" id="3.10.50.10">
    <property type="match status" value="1"/>
</dbReference>
<keyword evidence="2" id="KW-1133">Transmembrane helix</keyword>
<reference evidence="4 5" key="1">
    <citation type="submission" date="2020-04" db="EMBL/GenBank/DDBJ databases">
        <title>Genome sequencing of novel species.</title>
        <authorList>
            <person name="Heo J."/>
            <person name="Kim S.-J."/>
            <person name="Kim J.-S."/>
            <person name="Hong S.-B."/>
            <person name="Kwon S.-W."/>
        </authorList>
    </citation>
    <scope>NUCLEOTIDE SEQUENCE [LARGE SCALE GENOMIC DNA]</scope>
    <source>
        <strain evidence="4 5">MFER-1</strain>
    </source>
</reference>
<feature type="transmembrane region" description="Helical" evidence="2">
    <location>
        <begin position="12"/>
        <end position="28"/>
    </location>
</feature>
<dbReference type="Gene3D" id="3.20.20.80">
    <property type="entry name" value="Glycosidases"/>
    <property type="match status" value="1"/>
</dbReference>
<sequence length="362" mass="40788">MKIAESHPRRRVAVLSTVIAAIMLYLFIQDVFGAVKKQEETEIITERSAWLADWRWEAGTNDLEVVAGGLTSLQVFAAYFDESDSLLLTDKFREAMPRIKQLAEQNELNDLYLTVVNDIKYPNDTDSQKNTSLVTRLVADWESRSRHIDEIIAALETFGFTGAELDYEKIAEEDWPKFAQFIHELDYRLQKKGKSLRVVLEPRAPIERIKLPKGPAYVMMAYNLYGGHSGPGPKADAAFIRKHATRMKKVPGNSYIALSSGGFDWHSGTGKAVGITEKQASELATRSESTPERDKASGSLHFEYNDSDNVKHTVWYADGTTLSQWIDAAKAKGIQNIAIWRLDELGSESLEQLRIQPGYKIE</sequence>
<dbReference type="GO" id="GO:0005975">
    <property type="term" value="P:carbohydrate metabolic process"/>
    <property type="evidence" value="ECO:0007669"/>
    <property type="project" value="InterPro"/>
</dbReference>
<keyword evidence="2" id="KW-0812">Transmembrane</keyword>
<dbReference type="InterPro" id="IPR017853">
    <property type="entry name" value="GH"/>
</dbReference>
<dbReference type="GO" id="GO:0016787">
    <property type="term" value="F:hydrolase activity"/>
    <property type="evidence" value="ECO:0007669"/>
    <property type="project" value="UniProtKB-KW"/>
</dbReference>
<dbReference type="RefSeq" id="WP_169278652.1">
    <property type="nucleotide sequence ID" value="NZ_CP051680.1"/>
</dbReference>
<dbReference type="AlphaFoldDB" id="A0A7Z2VFR8"/>
<protein>
    <submittedName>
        <fullName evidence="4">Glycosyl hydrolase</fullName>
    </submittedName>
</protein>
<proteinExistence type="predicted"/>
<dbReference type="KEGG" id="cheb:HH215_03570"/>
<keyword evidence="5" id="KW-1185">Reference proteome</keyword>
<dbReference type="InterPro" id="IPR029070">
    <property type="entry name" value="Chitinase_insertion_sf"/>
</dbReference>
<feature type="region of interest" description="Disordered" evidence="1">
    <location>
        <begin position="281"/>
        <end position="300"/>
    </location>
</feature>
<dbReference type="Pfam" id="PF00704">
    <property type="entry name" value="Glyco_hydro_18"/>
    <property type="match status" value="1"/>
</dbReference>
<evidence type="ECO:0000313" key="4">
    <source>
        <dbReference type="EMBL" id="QJD82353.1"/>
    </source>
</evidence>
<dbReference type="InterPro" id="IPR001223">
    <property type="entry name" value="Glyco_hydro18_cat"/>
</dbReference>
<dbReference type="PANTHER" id="PTHR46066:SF2">
    <property type="entry name" value="CHITINASE DOMAIN-CONTAINING PROTEIN 1"/>
    <property type="match status" value="1"/>
</dbReference>
<dbReference type="SUPFAM" id="SSF51445">
    <property type="entry name" value="(Trans)glycosidases"/>
    <property type="match status" value="1"/>
</dbReference>
<organism evidence="4 5">
    <name type="scientific">Cohnella herbarum</name>
    <dbReference type="NCBI Taxonomy" id="2728023"/>
    <lineage>
        <taxon>Bacteria</taxon>
        <taxon>Bacillati</taxon>
        <taxon>Bacillota</taxon>
        <taxon>Bacilli</taxon>
        <taxon>Bacillales</taxon>
        <taxon>Paenibacillaceae</taxon>
        <taxon>Cohnella</taxon>
    </lineage>
</organism>
<gene>
    <name evidence="4" type="ORF">HH215_03570</name>
</gene>
<keyword evidence="2" id="KW-0472">Membrane</keyword>
<evidence type="ECO:0000259" key="3">
    <source>
        <dbReference type="Pfam" id="PF00704"/>
    </source>
</evidence>
<feature type="domain" description="GH18" evidence="3">
    <location>
        <begin position="136"/>
        <end position="343"/>
    </location>
</feature>
<name>A0A7Z2VFR8_9BACL</name>
<evidence type="ECO:0000313" key="5">
    <source>
        <dbReference type="Proteomes" id="UP000502248"/>
    </source>
</evidence>
<dbReference type="EMBL" id="CP051680">
    <property type="protein sequence ID" value="QJD82353.1"/>
    <property type="molecule type" value="Genomic_DNA"/>
</dbReference>
<dbReference type="Proteomes" id="UP000502248">
    <property type="component" value="Chromosome"/>
</dbReference>
<keyword evidence="4" id="KW-0378">Hydrolase</keyword>